<sequence length="85" mass="9797">MEPTTDLNTNLSITILSMDINKNCITWLKQIEECVEKNKSTILSNDTKEPMSKCLQLYAKNNNCNVSFGIKCQCNHMTEWVKPNR</sequence>
<evidence type="ECO:0000313" key="1">
    <source>
        <dbReference type="EMBL" id="QHT96589.1"/>
    </source>
</evidence>
<organism evidence="1">
    <name type="scientific">viral metagenome</name>
    <dbReference type="NCBI Taxonomy" id="1070528"/>
    <lineage>
        <taxon>unclassified sequences</taxon>
        <taxon>metagenomes</taxon>
        <taxon>organismal metagenomes</taxon>
    </lineage>
</organism>
<dbReference type="EMBL" id="MN740260">
    <property type="protein sequence ID" value="QHT96589.1"/>
    <property type="molecule type" value="Genomic_DNA"/>
</dbReference>
<protein>
    <submittedName>
        <fullName evidence="1">Uncharacterized protein</fullName>
    </submittedName>
</protein>
<accession>A0A6C0IVB3</accession>
<reference evidence="1" key="1">
    <citation type="journal article" date="2020" name="Nature">
        <title>Giant virus diversity and host interactions through global metagenomics.</title>
        <authorList>
            <person name="Schulz F."/>
            <person name="Roux S."/>
            <person name="Paez-Espino D."/>
            <person name="Jungbluth S."/>
            <person name="Walsh D.A."/>
            <person name="Denef V.J."/>
            <person name="McMahon K.D."/>
            <person name="Konstantinidis K.T."/>
            <person name="Eloe-Fadrosh E.A."/>
            <person name="Kyrpides N.C."/>
            <person name="Woyke T."/>
        </authorList>
    </citation>
    <scope>NUCLEOTIDE SEQUENCE</scope>
    <source>
        <strain evidence="1">GVMAG-M-3300024302-11</strain>
    </source>
</reference>
<dbReference type="AlphaFoldDB" id="A0A6C0IVB3"/>
<name>A0A6C0IVB3_9ZZZZ</name>
<proteinExistence type="predicted"/>